<evidence type="ECO:0000313" key="1">
    <source>
        <dbReference type="EMBL" id="KDP45489.1"/>
    </source>
</evidence>
<organism evidence="1 2">
    <name type="scientific">Jatropha curcas</name>
    <name type="common">Barbados nut</name>
    <dbReference type="NCBI Taxonomy" id="180498"/>
    <lineage>
        <taxon>Eukaryota</taxon>
        <taxon>Viridiplantae</taxon>
        <taxon>Streptophyta</taxon>
        <taxon>Embryophyta</taxon>
        <taxon>Tracheophyta</taxon>
        <taxon>Spermatophyta</taxon>
        <taxon>Magnoliopsida</taxon>
        <taxon>eudicotyledons</taxon>
        <taxon>Gunneridae</taxon>
        <taxon>Pentapetalae</taxon>
        <taxon>rosids</taxon>
        <taxon>fabids</taxon>
        <taxon>Malpighiales</taxon>
        <taxon>Euphorbiaceae</taxon>
        <taxon>Crotonoideae</taxon>
        <taxon>Jatropheae</taxon>
        <taxon>Jatropha</taxon>
    </lineage>
</organism>
<dbReference type="GO" id="GO:0030246">
    <property type="term" value="F:carbohydrate binding"/>
    <property type="evidence" value="ECO:0007669"/>
    <property type="project" value="InterPro"/>
</dbReference>
<dbReference type="STRING" id="180498.A0A067LM54"/>
<dbReference type="GO" id="GO:0004034">
    <property type="term" value="F:aldose 1-epimerase activity"/>
    <property type="evidence" value="ECO:0007669"/>
    <property type="project" value="TreeGrafter"/>
</dbReference>
<dbReference type="EMBL" id="KK914232">
    <property type="protein sequence ID" value="KDP45489.1"/>
    <property type="molecule type" value="Genomic_DNA"/>
</dbReference>
<evidence type="ECO:0008006" key="3">
    <source>
        <dbReference type="Google" id="ProtNLM"/>
    </source>
</evidence>
<dbReference type="PANTHER" id="PTHR10091:SF44">
    <property type="entry name" value="ALDOSE 1-EPIMERASE"/>
    <property type="match status" value="1"/>
</dbReference>
<dbReference type="Gene3D" id="2.70.98.10">
    <property type="match status" value="1"/>
</dbReference>
<dbReference type="AlphaFoldDB" id="A0A067LM54"/>
<proteinExistence type="predicted"/>
<protein>
    <recommendedName>
        <fullName evidence="3">Aldose 1-epimerase</fullName>
    </recommendedName>
</protein>
<dbReference type="InterPro" id="IPR014718">
    <property type="entry name" value="GH-type_carb-bd"/>
</dbReference>
<dbReference type="OrthoDB" id="274691at2759"/>
<dbReference type="InterPro" id="IPR008183">
    <property type="entry name" value="Aldose_1/G6P_1-epimerase"/>
</dbReference>
<dbReference type="GO" id="GO:0033499">
    <property type="term" value="P:galactose catabolic process via UDP-galactose, Leloir pathway"/>
    <property type="evidence" value="ECO:0007669"/>
    <property type="project" value="TreeGrafter"/>
</dbReference>
<evidence type="ECO:0000313" key="2">
    <source>
        <dbReference type="Proteomes" id="UP000027138"/>
    </source>
</evidence>
<reference evidence="1 2" key="1">
    <citation type="journal article" date="2014" name="PLoS ONE">
        <title>Global Analysis of Gene Expression Profiles in Physic Nut (Jatropha curcas L.) Seedlings Exposed to Salt Stress.</title>
        <authorList>
            <person name="Zhang L."/>
            <person name="Zhang C."/>
            <person name="Wu P."/>
            <person name="Chen Y."/>
            <person name="Li M."/>
            <person name="Jiang H."/>
            <person name="Wu G."/>
        </authorList>
    </citation>
    <scope>NUCLEOTIDE SEQUENCE [LARGE SCALE GENOMIC DNA]</scope>
    <source>
        <strain evidence="2">cv. GZQX0401</strain>
        <tissue evidence="1">Young leaves</tissue>
    </source>
</reference>
<dbReference type="Pfam" id="PF01263">
    <property type="entry name" value="Aldose_epim"/>
    <property type="match status" value="1"/>
</dbReference>
<dbReference type="Proteomes" id="UP000027138">
    <property type="component" value="Unassembled WGS sequence"/>
</dbReference>
<accession>A0A067LM54</accession>
<name>A0A067LM54_JATCU</name>
<keyword evidence="2" id="KW-1185">Reference proteome</keyword>
<dbReference type="PANTHER" id="PTHR10091">
    <property type="entry name" value="ALDOSE-1-EPIMERASE"/>
    <property type="match status" value="1"/>
</dbReference>
<sequence>MGNMTLKLTNWGATIVSLVLPDRTGKPVDVVLGYDTIEEYQKDTEYFGATVGRVATRIGGAQFKLNG</sequence>
<gene>
    <name evidence="1" type="ORF">JCGZ_09738</name>
</gene>
<dbReference type="InterPro" id="IPR011013">
    <property type="entry name" value="Gal_mutarotase_sf_dom"/>
</dbReference>
<dbReference type="GO" id="GO:0006006">
    <property type="term" value="P:glucose metabolic process"/>
    <property type="evidence" value="ECO:0007669"/>
    <property type="project" value="TreeGrafter"/>
</dbReference>
<dbReference type="SUPFAM" id="SSF74650">
    <property type="entry name" value="Galactose mutarotase-like"/>
    <property type="match status" value="1"/>
</dbReference>